<evidence type="ECO:0000313" key="10">
    <source>
        <dbReference type="EMBL" id="TNK90635.1"/>
    </source>
</evidence>
<dbReference type="PROSITE" id="PS50893">
    <property type="entry name" value="ABC_TRANSPORTER_2"/>
    <property type="match status" value="1"/>
</dbReference>
<dbReference type="InterPro" id="IPR015856">
    <property type="entry name" value="ABC_transpr_CbiO/EcfA_su"/>
</dbReference>
<sequence length="286" mass="31646">MDNKIVLKNVSYTYAPENIDARQALQNINLTINAGEFITIVGKTGSGKSTLVRLLNGLLTATSGEVIVKQSLITKKMSKKSLLKIRSKVGMIFQSPENQLFADTVLDDVSFGPQNFGKSKEEAEQLAKQILTEVGISADLFKRSPFELSGGQMRRVAIAGVLAMQPSILILDEPTVGLDEIGRNEILTMIKKLNEQQHVTILLITHNMQVVSEFAERVIMLDHGQILSDTNPQTFFMKLANEASLPDSVKIYKELAKNGINLEELPLNKKQLVDQVLKKLAKQEGE</sequence>
<evidence type="ECO:0000313" key="11">
    <source>
        <dbReference type="Proteomes" id="UP000313312"/>
    </source>
</evidence>
<evidence type="ECO:0000256" key="3">
    <source>
        <dbReference type="ARBA" id="ARBA00022475"/>
    </source>
</evidence>
<name>A0A5C4TJ82_FRUSA</name>
<dbReference type="FunFam" id="3.40.50.300:FF:000224">
    <property type="entry name" value="Energy-coupling factor transporter ATP-binding protein EcfA"/>
    <property type="match status" value="1"/>
</dbReference>
<dbReference type="EC" id="7.-.-.-" evidence="8"/>
<evidence type="ECO:0000256" key="1">
    <source>
        <dbReference type="ARBA" id="ARBA00004202"/>
    </source>
</evidence>
<comment type="subunit">
    <text evidence="8">Forms a stable energy-coupling factor (ECF) transporter complex composed of 2 membrane-embedded substrate-binding proteins (S component), 2 ATP-binding proteins (A component) and 2 transmembrane proteins (T component).</text>
</comment>
<comment type="function">
    <text evidence="8">ATP-binding (A) component of a common energy-coupling factor (ECF) ABC-transporter complex.</text>
</comment>
<dbReference type="InterPro" id="IPR003439">
    <property type="entry name" value="ABC_transporter-like_ATP-bd"/>
</dbReference>
<keyword evidence="3 8" id="KW-1003">Cell membrane</keyword>
<comment type="similarity">
    <text evidence="8">Belongs to the ABC transporter superfamily. Energy-coupling factor EcfA family.</text>
</comment>
<evidence type="ECO:0000256" key="2">
    <source>
        <dbReference type="ARBA" id="ARBA00022448"/>
    </source>
</evidence>
<dbReference type="Gene3D" id="3.40.50.300">
    <property type="entry name" value="P-loop containing nucleotide triphosphate hydrolases"/>
    <property type="match status" value="1"/>
</dbReference>
<dbReference type="GO" id="GO:0043190">
    <property type="term" value="C:ATP-binding cassette (ABC) transporter complex"/>
    <property type="evidence" value="ECO:0007669"/>
    <property type="project" value="TreeGrafter"/>
</dbReference>
<evidence type="ECO:0000256" key="6">
    <source>
        <dbReference type="ARBA" id="ARBA00022967"/>
    </source>
</evidence>
<comment type="subcellular location">
    <subcellularLocation>
        <location evidence="1 8">Cell membrane</location>
        <topology evidence="1 8">Peripheral membrane protein</topology>
    </subcellularLocation>
</comment>
<feature type="domain" description="ABC transporter" evidence="9">
    <location>
        <begin position="5"/>
        <end position="248"/>
    </location>
</feature>
<evidence type="ECO:0000256" key="7">
    <source>
        <dbReference type="ARBA" id="ARBA00023136"/>
    </source>
</evidence>
<proteinExistence type="inferred from homology"/>
<comment type="caution">
    <text evidence="10">The sequence shown here is derived from an EMBL/GenBank/DDBJ whole genome shotgun (WGS) entry which is preliminary data.</text>
</comment>
<keyword evidence="7 8" id="KW-0472">Membrane</keyword>
<accession>A0A5C4TJ82</accession>
<evidence type="ECO:0000256" key="5">
    <source>
        <dbReference type="ARBA" id="ARBA00022840"/>
    </source>
</evidence>
<dbReference type="GO" id="GO:0016887">
    <property type="term" value="F:ATP hydrolysis activity"/>
    <property type="evidence" value="ECO:0007669"/>
    <property type="project" value="InterPro"/>
</dbReference>
<organism evidence="10 11">
    <name type="scientific">Fructilactobacillus sanfranciscensis</name>
    <name type="common">Lactobacillus sanfranciscensis</name>
    <dbReference type="NCBI Taxonomy" id="1625"/>
    <lineage>
        <taxon>Bacteria</taxon>
        <taxon>Bacillati</taxon>
        <taxon>Bacillota</taxon>
        <taxon>Bacilli</taxon>
        <taxon>Lactobacillales</taxon>
        <taxon>Lactobacillaceae</taxon>
        <taxon>Fructilactobacillus</taxon>
    </lineage>
</organism>
<keyword evidence="4 8" id="KW-0547">Nucleotide-binding</keyword>
<dbReference type="GO" id="GO:0005524">
    <property type="term" value="F:ATP binding"/>
    <property type="evidence" value="ECO:0007669"/>
    <property type="project" value="UniProtKB-UniRule"/>
</dbReference>
<dbReference type="NCBIfam" id="TIGR04521">
    <property type="entry name" value="ECF_ATPase_2"/>
    <property type="match status" value="1"/>
</dbReference>
<keyword evidence="5 8" id="KW-0067">ATP-binding</keyword>
<keyword evidence="6" id="KW-1278">Translocase</keyword>
<dbReference type="GO" id="GO:0042626">
    <property type="term" value="F:ATPase-coupled transmembrane transporter activity"/>
    <property type="evidence" value="ECO:0007669"/>
    <property type="project" value="TreeGrafter"/>
</dbReference>
<protein>
    <recommendedName>
        <fullName evidence="8">Energy-coupling factor transporter ATP-binding protein EcfA2</fullName>
        <ecNumber evidence="8">7.-.-.-</ecNumber>
    </recommendedName>
</protein>
<dbReference type="Pfam" id="PF00005">
    <property type="entry name" value="ABC_tran"/>
    <property type="match status" value="1"/>
</dbReference>
<dbReference type="InterPro" id="IPR017871">
    <property type="entry name" value="ABC_transporter-like_CS"/>
</dbReference>
<dbReference type="Proteomes" id="UP000313312">
    <property type="component" value="Unassembled WGS sequence"/>
</dbReference>
<reference evidence="10 11" key="1">
    <citation type="submission" date="2018-05" db="EMBL/GenBank/DDBJ databases">
        <title>Lactobacillus sanfranciscensis Ah4 draft denome sequence.</title>
        <authorList>
            <person name="Zhang G."/>
        </authorList>
    </citation>
    <scope>NUCLEOTIDE SEQUENCE [LARGE SCALE GENOMIC DNA]</scope>
    <source>
        <strain evidence="10 11">Ah4</strain>
    </source>
</reference>
<dbReference type="EMBL" id="QFCR01000006">
    <property type="protein sequence ID" value="TNK90635.1"/>
    <property type="molecule type" value="Genomic_DNA"/>
</dbReference>
<dbReference type="SMART" id="SM00382">
    <property type="entry name" value="AAA"/>
    <property type="match status" value="1"/>
</dbReference>
<gene>
    <name evidence="10" type="ORF">DID87_02940</name>
</gene>
<dbReference type="PANTHER" id="PTHR43553:SF27">
    <property type="entry name" value="ENERGY-COUPLING FACTOR TRANSPORTER ATP-BINDING PROTEIN ECFA2"/>
    <property type="match status" value="1"/>
</dbReference>
<dbReference type="CDD" id="cd03225">
    <property type="entry name" value="ABC_cobalt_CbiO_domain1"/>
    <property type="match status" value="1"/>
</dbReference>
<evidence type="ECO:0000259" key="9">
    <source>
        <dbReference type="PROSITE" id="PS50893"/>
    </source>
</evidence>
<dbReference type="AlphaFoldDB" id="A0A5C4TJ82"/>
<dbReference type="InterPro" id="IPR050095">
    <property type="entry name" value="ECF_ABC_transporter_ATP-bd"/>
</dbReference>
<dbReference type="InterPro" id="IPR027417">
    <property type="entry name" value="P-loop_NTPase"/>
</dbReference>
<dbReference type="PANTHER" id="PTHR43553">
    <property type="entry name" value="HEAVY METAL TRANSPORTER"/>
    <property type="match status" value="1"/>
</dbReference>
<dbReference type="RefSeq" id="WP_139571087.1">
    <property type="nucleotide sequence ID" value="NZ_JARBEW010000003.1"/>
</dbReference>
<keyword evidence="2 8" id="KW-0813">Transport</keyword>
<evidence type="ECO:0000256" key="8">
    <source>
        <dbReference type="RuleBase" id="RU365104"/>
    </source>
</evidence>
<dbReference type="InterPro" id="IPR003593">
    <property type="entry name" value="AAA+_ATPase"/>
</dbReference>
<dbReference type="PROSITE" id="PS00211">
    <property type="entry name" value="ABC_TRANSPORTER_1"/>
    <property type="match status" value="1"/>
</dbReference>
<dbReference type="SUPFAM" id="SSF52540">
    <property type="entry name" value="P-loop containing nucleoside triphosphate hydrolases"/>
    <property type="match status" value="1"/>
</dbReference>
<dbReference type="InterPro" id="IPR030946">
    <property type="entry name" value="EcfA2"/>
</dbReference>
<evidence type="ECO:0000256" key="4">
    <source>
        <dbReference type="ARBA" id="ARBA00022741"/>
    </source>
</evidence>